<organism evidence="4 5">
    <name type="scientific">Geomonas terrae</name>
    <dbReference type="NCBI Taxonomy" id="2562681"/>
    <lineage>
        <taxon>Bacteria</taxon>
        <taxon>Pseudomonadati</taxon>
        <taxon>Thermodesulfobacteriota</taxon>
        <taxon>Desulfuromonadia</taxon>
        <taxon>Geobacterales</taxon>
        <taxon>Geobacteraceae</taxon>
        <taxon>Geomonas</taxon>
    </lineage>
</organism>
<dbReference type="GO" id="GO:0008270">
    <property type="term" value="F:zinc ion binding"/>
    <property type="evidence" value="ECO:0007669"/>
    <property type="project" value="UniProtKB-KW"/>
</dbReference>
<keyword evidence="3" id="KW-0732">Signal</keyword>
<dbReference type="EMBL" id="SRSC01000003">
    <property type="protein sequence ID" value="TGU71542.1"/>
    <property type="molecule type" value="Genomic_DNA"/>
</dbReference>
<sequence>MYKIYHGMLLSLILLTAMASPAPAALFRAAYLYTLSDFNGAIPYNWVNLAVDRRGEETYVADPAGRSVRVFNDSGMEVYRFGDNGDFGNITAVAVADSGEIFVLSRSNASYAVTRCDYRGEPKARLTMKGLPPEYATDFVPDTISWHGDHLYLVDRNTMKVALTDREGSFDSGYDLGTILGFSKKQISESGMVGFSVDNEGDLLFTVPVFFSAYLVTPGHQVRSFGMRGSTPGKFNIVSGIASDERGNIYVADTLRCVVMIFDRDFSFQAEFGFRGLEPGNLIAPMELVVNHDRVYVAQSRARGVSVYRVFQTQPSATSTKGG</sequence>
<feature type="repeat" description="NHL" evidence="2">
    <location>
        <begin position="222"/>
        <end position="265"/>
    </location>
</feature>
<dbReference type="Proteomes" id="UP000306416">
    <property type="component" value="Unassembled WGS sequence"/>
</dbReference>
<comment type="caution">
    <text evidence="4">The sequence shown here is derived from an EMBL/GenBank/DDBJ whole genome shotgun (WGS) entry which is preliminary data.</text>
</comment>
<accession>A0A4V3NZF6</accession>
<gene>
    <name evidence="4" type="ORF">E4633_14620</name>
</gene>
<dbReference type="InterPro" id="IPR001258">
    <property type="entry name" value="NHL_repeat"/>
</dbReference>
<evidence type="ECO:0008006" key="6">
    <source>
        <dbReference type="Google" id="ProtNLM"/>
    </source>
</evidence>
<evidence type="ECO:0000313" key="5">
    <source>
        <dbReference type="Proteomes" id="UP000306416"/>
    </source>
</evidence>
<dbReference type="InterPro" id="IPR050952">
    <property type="entry name" value="TRIM-NHL_E3_ligases"/>
</dbReference>
<evidence type="ECO:0000256" key="3">
    <source>
        <dbReference type="SAM" id="SignalP"/>
    </source>
</evidence>
<feature type="chain" id="PRO_5020660870" description="6-bladed beta-propeller" evidence="3">
    <location>
        <begin position="25"/>
        <end position="323"/>
    </location>
</feature>
<dbReference type="AlphaFoldDB" id="A0A4V3NZF6"/>
<dbReference type="InterPro" id="IPR011042">
    <property type="entry name" value="6-blade_b-propeller_TolB-like"/>
</dbReference>
<dbReference type="PANTHER" id="PTHR24104:SF25">
    <property type="entry name" value="PROTEIN LIN-41"/>
    <property type="match status" value="1"/>
</dbReference>
<dbReference type="PANTHER" id="PTHR24104">
    <property type="entry name" value="E3 UBIQUITIN-PROTEIN LIGASE NHLRC1-RELATED"/>
    <property type="match status" value="1"/>
</dbReference>
<dbReference type="SUPFAM" id="SSF101898">
    <property type="entry name" value="NHL repeat"/>
    <property type="match status" value="1"/>
</dbReference>
<dbReference type="Gene3D" id="2.120.10.30">
    <property type="entry name" value="TolB, C-terminal domain"/>
    <property type="match status" value="2"/>
</dbReference>
<name>A0A4V3NZF6_9BACT</name>
<dbReference type="RefSeq" id="WP_135871231.1">
    <property type="nucleotide sequence ID" value="NZ_SRSC01000003.1"/>
</dbReference>
<feature type="signal peptide" evidence="3">
    <location>
        <begin position="1"/>
        <end position="24"/>
    </location>
</feature>
<keyword evidence="1" id="KW-0677">Repeat</keyword>
<keyword evidence="5" id="KW-1185">Reference proteome</keyword>
<evidence type="ECO:0000313" key="4">
    <source>
        <dbReference type="EMBL" id="TGU71542.1"/>
    </source>
</evidence>
<evidence type="ECO:0000256" key="1">
    <source>
        <dbReference type="ARBA" id="ARBA00022737"/>
    </source>
</evidence>
<protein>
    <recommendedName>
        <fullName evidence="6">6-bladed beta-propeller</fullName>
    </recommendedName>
</protein>
<dbReference type="PROSITE" id="PS51125">
    <property type="entry name" value="NHL"/>
    <property type="match status" value="1"/>
</dbReference>
<proteinExistence type="predicted"/>
<evidence type="ECO:0000256" key="2">
    <source>
        <dbReference type="PROSITE-ProRule" id="PRU00504"/>
    </source>
</evidence>
<reference evidence="4 5" key="1">
    <citation type="submission" date="2019-04" db="EMBL/GenBank/DDBJ databases">
        <title>Geobacter oryzae sp. nov., ferric-reducing bacteria isolated from paddy soil.</title>
        <authorList>
            <person name="Xu Z."/>
            <person name="Masuda Y."/>
            <person name="Itoh H."/>
            <person name="Senoo K."/>
        </authorList>
    </citation>
    <scope>NUCLEOTIDE SEQUENCE [LARGE SCALE GENOMIC DNA]</scope>
    <source>
        <strain evidence="4 5">Red111</strain>
    </source>
</reference>